<dbReference type="EMBL" id="JACYXI010000003">
    <property type="protein sequence ID" value="MBD8891275.1"/>
    <property type="molecule type" value="Genomic_DNA"/>
</dbReference>
<dbReference type="Proteomes" id="UP000632063">
    <property type="component" value="Unassembled WGS sequence"/>
</dbReference>
<protein>
    <submittedName>
        <fullName evidence="7">D-2-hydroxyacid dehydrogenase family protein</fullName>
    </submittedName>
</protein>
<comment type="caution">
    <text evidence="7">The sequence shown here is derived from an EMBL/GenBank/DDBJ whole genome shotgun (WGS) entry which is preliminary data.</text>
</comment>
<reference evidence="7 8" key="2">
    <citation type="journal article" date="2021" name="Int. J. Syst. Evol. Microbiol.">
        <title>Roseibium litorale sp. nov., isolated from a tidal flat sediment and proposal for the reclassification of Labrenzia polysiphoniae as Roseibium polysiphoniae comb. nov.</title>
        <authorList>
            <person name="Liu Y."/>
            <person name="Pei T."/>
            <person name="Du J."/>
            <person name="Chao M."/>
            <person name="Deng M.R."/>
            <person name="Zhu H."/>
        </authorList>
    </citation>
    <scope>NUCLEOTIDE SEQUENCE [LARGE SCALE GENOMIC DNA]</scope>
    <source>
        <strain evidence="7 8">4C16A</strain>
    </source>
</reference>
<dbReference type="Pfam" id="PF02826">
    <property type="entry name" value="2-Hacid_dh_C"/>
    <property type="match status" value="1"/>
</dbReference>
<evidence type="ECO:0000313" key="8">
    <source>
        <dbReference type="Proteomes" id="UP000632063"/>
    </source>
</evidence>
<dbReference type="PANTHER" id="PTHR42789">
    <property type="entry name" value="D-ISOMER SPECIFIC 2-HYDROXYACID DEHYDROGENASE FAMILY PROTEIN (AFU_ORTHOLOGUE AFUA_6G10090)"/>
    <property type="match status" value="1"/>
</dbReference>
<accession>A0ABR9CK95</accession>
<reference evidence="8" key="1">
    <citation type="submission" date="2020-09" db="EMBL/GenBank/DDBJ databases">
        <title>The genome sequence of strain Labrenzia suaedae 4C16A.</title>
        <authorList>
            <person name="Liu Y."/>
        </authorList>
    </citation>
    <scope>NUCLEOTIDE SEQUENCE [LARGE SCALE GENOMIC DNA]</scope>
    <source>
        <strain evidence="8">4C16A</strain>
    </source>
</reference>
<keyword evidence="2 4" id="KW-0560">Oxidoreductase</keyword>
<comment type="similarity">
    <text evidence="1 4">Belongs to the D-isomer specific 2-hydroxyacid dehydrogenase family.</text>
</comment>
<dbReference type="SUPFAM" id="SSF52283">
    <property type="entry name" value="Formate/glycerate dehydrogenase catalytic domain-like"/>
    <property type="match status" value="1"/>
</dbReference>
<sequence length="317" mass="33949">MKVAVLDDWAKAAPAMADWAGLEVDVRFFDQPLGEGLVEALQDFDVVCLMRERTPFPASVIKALPRLRLIVTTGPRNLSIDVAAAKAQGVTVCGTRSRKTTTSELTLALMLMLARRLPQETGLLASGGWQGAPGRDLASLRLGLVGLGNVGTQVAVLAKAFGMEVAAWSPNLTGERCHAIGVGFAGSLTDLTAASDVLSVHMVLSETTRGLIGAEAFAALPEEAMVLNTSRAGLIDRDALFEGLRKKRPAQAAIDVFEEEPLAADDPWRAAAKEFGPRLLLTPHLGYVTEDTWRLFYQDTVEAIAAFRKGTPIRSLT</sequence>
<evidence type="ECO:0000256" key="2">
    <source>
        <dbReference type="ARBA" id="ARBA00023002"/>
    </source>
</evidence>
<evidence type="ECO:0000256" key="1">
    <source>
        <dbReference type="ARBA" id="ARBA00005854"/>
    </source>
</evidence>
<dbReference type="SUPFAM" id="SSF51735">
    <property type="entry name" value="NAD(P)-binding Rossmann-fold domains"/>
    <property type="match status" value="1"/>
</dbReference>
<evidence type="ECO:0000256" key="4">
    <source>
        <dbReference type="RuleBase" id="RU003719"/>
    </source>
</evidence>
<dbReference type="Pfam" id="PF00389">
    <property type="entry name" value="2-Hacid_dh"/>
    <property type="match status" value="1"/>
</dbReference>
<proteinExistence type="inferred from homology"/>
<evidence type="ECO:0000256" key="3">
    <source>
        <dbReference type="ARBA" id="ARBA00023027"/>
    </source>
</evidence>
<dbReference type="Gene3D" id="3.40.50.720">
    <property type="entry name" value="NAD(P)-binding Rossmann-like Domain"/>
    <property type="match status" value="2"/>
</dbReference>
<dbReference type="CDD" id="cd12169">
    <property type="entry name" value="PGDH_like_1"/>
    <property type="match status" value="1"/>
</dbReference>
<keyword evidence="3" id="KW-0520">NAD</keyword>
<evidence type="ECO:0000259" key="6">
    <source>
        <dbReference type="Pfam" id="PF02826"/>
    </source>
</evidence>
<dbReference type="RefSeq" id="WP_192147412.1">
    <property type="nucleotide sequence ID" value="NZ_JACYXI010000003.1"/>
</dbReference>
<feature type="domain" description="D-isomer specific 2-hydroxyacid dehydrogenase NAD-binding" evidence="6">
    <location>
        <begin position="107"/>
        <end position="286"/>
    </location>
</feature>
<dbReference type="InterPro" id="IPR036291">
    <property type="entry name" value="NAD(P)-bd_dom_sf"/>
</dbReference>
<organism evidence="7 8">
    <name type="scientific">Roseibium litorale</name>
    <dbReference type="NCBI Taxonomy" id="2803841"/>
    <lineage>
        <taxon>Bacteria</taxon>
        <taxon>Pseudomonadati</taxon>
        <taxon>Pseudomonadota</taxon>
        <taxon>Alphaproteobacteria</taxon>
        <taxon>Hyphomicrobiales</taxon>
        <taxon>Stappiaceae</taxon>
        <taxon>Roseibium</taxon>
    </lineage>
</organism>
<evidence type="ECO:0000259" key="5">
    <source>
        <dbReference type="Pfam" id="PF00389"/>
    </source>
</evidence>
<feature type="domain" description="D-isomer specific 2-hydroxyacid dehydrogenase catalytic" evidence="5">
    <location>
        <begin position="23"/>
        <end position="314"/>
    </location>
</feature>
<gene>
    <name evidence="7" type="ORF">IG616_06940</name>
</gene>
<dbReference type="InterPro" id="IPR006139">
    <property type="entry name" value="D-isomer_2_OHA_DH_cat_dom"/>
</dbReference>
<dbReference type="InterPro" id="IPR050857">
    <property type="entry name" value="D-2-hydroxyacid_DH"/>
</dbReference>
<evidence type="ECO:0000313" key="7">
    <source>
        <dbReference type="EMBL" id="MBD8891275.1"/>
    </source>
</evidence>
<keyword evidence="8" id="KW-1185">Reference proteome</keyword>
<dbReference type="PANTHER" id="PTHR42789:SF1">
    <property type="entry name" value="D-ISOMER SPECIFIC 2-HYDROXYACID DEHYDROGENASE FAMILY PROTEIN (AFU_ORTHOLOGUE AFUA_6G10090)"/>
    <property type="match status" value="1"/>
</dbReference>
<dbReference type="InterPro" id="IPR006140">
    <property type="entry name" value="D-isomer_DH_NAD-bd"/>
</dbReference>
<name>A0ABR9CK95_9HYPH</name>